<proteinExistence type="predicted"/>
<sequence>MDESEGFVVSGIVSSAADPKTMFAAYVDRLAGALKLLDLDAVETLAQALKSCWTTGRQVFLIGNGGSAGNAMHLANDYIYALSKRPGSGIRAHGLSANPSVVTCLANDEGYEWIYAIQLAVMARPGDVLIAFSGSGNSPNILRALEEARRIGMTSFAVLGYSGGKAKALADVPIHVAIDDMQVAEDLQMAIGHMIMQWLHTQRDSVQAASE</sequence>
<accession>A0A975U3D0</accession>
<dbReference type="Pfam" id="PF13580">
    <property type="entry name" value="SIS_2"/>
    <property type="match status" value="1"/>
</dbReference>
<dbReference type="PANTHER" id="PTHR30390">
    <property type="entry name" value="SEDOHEPTULOSE 7-PHOSPHATE ISOMERASE / DNAA INITIATOR-ASSOCIATING FACTOR FOR REPLICATION INITIATION"/>
    <property type="match status" value="1"/>
</dbReference>
<keyword evidence="3" id="KW-1185">Reference proteome</keyword>
<dbReference type="CDD" id="cd05006">
    <property type="entry name" value="SIS_GmhA"/>
    <property type="match status" value="1"/>
</dbReference>
<dbReference type="EMBL" id="CP076448">
    <property type="protein sequence ID" value="QXM25003.1"/>
    <property type="molecule type" value="Genomic_DNA"/>
</dbReference>
<dbReference type="KEGG" id="elio:KO353_01740"/>
<dbReference type="InterPro" id="IPR035461">
    <property type="entry name" value="GmhA/DiaA"/>
</dbReference>
<gene>
    <name evidence="2" type="ORF">KO353_01740</name>
</gene>
<dbReference type="PROSITE" id="PS51464">
    <property type="entry name" value="SIS"/>
    <property type="match status" value="1"/>
</dbReference>
<evidence type="ECO:0000259" key="1">
    <source>
        <dbReference type="PROSITE" id="PS51464"/>
    </source>
</evidence>
<evidence type="ECO:0000313" key="3">
    <source>
        <dbReference type="Proteomes" id="UP000694001"/>
    </source>
</evidence>
<dbReference type="AlphaFoldDB" id="A0A975U3D0"/>
<name>A0A975U3D0_9PROT</name>
<reference evidence="2" key="1">
    <citation type="submission" date="2021-06" db="EMBL/GenBank/DDBJ databases">
        <title>Elioraea tepida, sp. nov., a moderately thermophilic aerobic anoxygenic phototrophic bacterium isolated from an alkaline siliceous hot spring mat community in Yellowstone National Park, WY, USA.</title>
        <authorList>
            <person name="Saini M.K."/>
            <person name="Yoshida S."/>
            <person name="Sebastian A."/>
            <person name="Hirose S."/>
            <person name="Hara E."/>
            <person name="Tamaki H."/>
            <person name="Soulier N.T."/>
            <person name="Albert I."/>
            <person name="Hanada S."/>
            <person name="Bryant D.A."/>
            <person name="Tank M."/>
        </authorList>
    </citation>
    <scope>NUCLEOTIDE SEQUENCE</scope>
    <source>
        <strain evidence="2">MS-P2</strain>
    </source>
</reference>
<dbReference type="GO" id="GO:0097367">
    <property type="term" value="F:carbohydrate derivative binding"/>
    <property type="evidence" value="ECO:0007669"/>
    <property type="project" value="InterPro"/>
</dbReference>
<organism evidence="2 3">
    <name type="scientific">Elioraea tepida</name>
    <dbReference type="NCBI Taxonomy" id="2843330"/>
    <lineage>
        <taxon>Bacteria</taxon>
        <taxon>Pseudomonadati</taxon>
        <taxon>Pseudomonadota</taxon>
        <taxon>Alphaproteobacteria</taxon>
        <taxon>Acetobacterales</taxon>
        <taxon>Elioraeaceae</taxon>
        <taxon>Elioraea</taxon>
    </lineage>
</organism>
<dbReference type="Proteomes" id="UP000694001">
    <property type="component" value="Chromosome"/>
</dbReference>
<dbReference type="PANTHER" id="PTHR30390:SF8">
    <property type="entry name" value="SUGAR ISOMERASE (SIS)"/>
    <property type="match status" value="1"/>
</dbReference>
<feature type="domain" description="SIS" evidence="1">
    <location>
        <begin position="45"/>
        <end position="205"/>
    </location>
</feature>
<dbReference type="RefSeq" id="WP_218286059.1">
    <property type="nucleotide sequence ID" value="NZ_CP076448.1"/>
</dbReference>
<dbReference type="GO" id="GO:1901135">
    <property type="term" value="P:carbohydrate derivative metabolic process"/>
    <property type="evidence" value="ECO:0007669"/>
    <property type="project" value="InterPro"/>
</dbReference>
<dbReference type="InterPro" id="IPR050099">
    <property type="entry name" value="SIS_GmhA/DiaA_subfam"/>
</dbReference>
<evidence type="ECO:0000313" key="2">
    <source>
        <dbReference type="EMBL" id="QXM25003.1"/>
    </source>
</evidence>
<protein>
    <submittedName>
        <fullName evidence="2">SIS domain-containing protein</fullName>
    </submittedName>
</protein>
<dbReference type="InterPro" id="IPR001347">
    <property type="entry name" value="SIS_dom"/>
</dbReference>